<comment type="caution">
    <text evidence="1">The sequence shown here is derived from an EMBL/GenBank/DDBJ whole genome shotgun (WGS) entry which is preliminary data.</text>
</comment>
<dbReference type="AlphaFoldDB" id="A0AAE0W8S9"/>
<reference evidence="1" key="1">
    <citation type="journal article" date="2021" name="Genome Biol. Evol.">
        <title>A High-Quality Reference Genome for a Parasitic Bivalve with Doubly Uniparental Inheritance (Bivalvia: Unionida).</title>
        <authorList>
            <person name="Smith C.H."/>
        </authorList>
    </citation>
    <scope>NUCLEOTIDE SEQUENCE</scope>
    <source>
        <strain evidence="1">CHS0354</strain>
    </source>
</reference>
<reference evidence="1" key="2">
    <citation type="journal article" date="2021" name="Genome Biol. Evol.">
        <title>Developing a high-quality reference genome for a parasitic bivalve with doubly uniparental inheritance (Bivalvia: Unionida).</title>
        <authorList>
            <person name="Smith C.H."/>
        </authorList>
    </citation>
    <scope>NUCLEOTIDE SEQUENCE</scope>
    <source>
        <strain evidence="1">CHS0354</strain>
        <tissue evidence="1">Mantle</tissue>
    </source>
</reference>
<gene>
    <name evidence="1" type="ORF">CHS0354_041945</name>
</gene>
<organism evidence="1 2">
    <name type="scientific">Potamilus streckersoni</name>
    <dbReference type="NCBI Taxonomy" id="2493646"/>
    <lineage>
        <taxon>Eukaryota</taxon>
        <taxon>Metazoa</taxon>
        <taxon>Spiralia</taxon>
        <taxon>Lophotrochozoa</taxon>
        <taxon>Mollusca</taxon>
        <taxon>Bivalvia</taxon>
        <taxon>Autobranchia</taxon>
        <taxon>Heteroconchia</taxon>
        <taxon>Palaeoheterodonta</taxon>
        <taxon>Unionida</taxon>
        <taxon>Unionoidea</taxon>
        <taxon>Unionidae</taxon>
        <taxon>Ambleminae</taxon>
        <taxon>Lampsilini</taxon>
        <taxon>Potamilus</taxon>
    </lineage>
</organism>
<dbReference type="Proteomes" id="UP001195483">
    <property type="component" value="Unassembled WGS sequence"/>
</dbReference>
<reference evidence="1" key="3">
    <citation type="submission" date="2023-05" db="EMBL/GenBank/DDBJ databases">
        <authorList>
            <person name="Smith C.H."/>
        </authorList>
    </citation>
    <scope>NUCLEOTIDE SEQUENCE</scope>
    <source>
        <strain evidence="1">CHS0354</strain>
        <tissue evidence="1">Mantle</tissue>
    </source>
</reference>
<accession>A0AAE0W8S9</accession>
<name>A0AAE0W8S9_9BIVA</name>
<evidence type="ECO:0000313" key="1">
    <source>
        <dbReference type="EMBL" id="KAK3606313.1"/>
    </source>
</evidence>
<sequence length="68" mass="8012">MKRTKTWRQKLKLYNSEIQTTETCQTIEDETEFETCKTTDEETGFRNAEHVDSSTQIVCLHFGHLVML</sequence>
<keyword evidence="2" id="KW-1185">Reference proteome</keyword>
<dbReference type="EMBL" id="JAEAOA010002352">
    <property type="protein sequence ID" value="KAK3606313.1"/>
    <property type="molecule type" value="Genomic_DNA"/>
</dbReference>
<evidence type="ECO:0000313" key="2">
    <source>
        <dbReference type="Proteomes" id="UP001195483"/>
    </source>
</evidence>
<protein>
    <submittedName>
        <fullName evidence="1">Uncharacterized protein</fullName>
    </submittedName>
</protein>
<proteinExistence type="predicted"/>
<feature type="non-terminal residue" evidence="1">
    <location>
        <position position="1"/>
    </location>
</feature>